<evidence type="ECO:0000313" key="1">
    <source>
        <dbReference type="EMBL" id="MDQ4213270.1"/>
    </source>
</evidence>
<evidence type="ECO:0000313" key="2">
    <source>
        <dbReference type="Proteomes" id="UP001230289"/>
    </source>
</evidence>
<keyword evidence="2" id="KW-1185">Reference proteome</keyword>
<sequence length="61" mass="6193">MVAHVAGTPTVAGGVVTLVCSCGTGWAAPGFDLTSANVQQMQATLADHVRFPDRGRPGQIA</sequence>
<accession>A0ABU0XGG3</accession>
<protein>
    <submittedName>
        <fullName evidence="1">Uncharacterized protein</fullName>
    </submittedName>
</protein>
<reference evidence="1 2" key="1">
    <citation type="submission" date="2023-08" db="EMBL/GenBank/DDBJ databases">
        <title>Microbacterium sp. nov., isolated from a waste landfill.</title>
        <authorList>
            <person name="Wen W."/>
        </authorList>
    </citation>
    <scope>NUCLEOTIDE SEQUENCE [LARGE SCALE GENOMIC DNA]</scope>
    <source>
        <strain evidence="1 2">ASV81</strain>
    </source>
</reference>
<dbReference type="RefSeq" id="WP_308488204.1">
    <property type="nucleotide sequence ID" value="NZ_JAVFCB010000002.1"/>
</dbReference>
<proteinExistence type="predicted"/>
<gene>
    <name evidence="1" type="ORF">RBR11_05020</name>
</gene>
<dbReference type="EMBL" id="JAVFCB010000002">
    <property type="protein sequence ID" value="MDQ4213270.1"/>
    <property type="molecule type" value="Genomic_DNA"/>
</dbReference>
<comment type="caution">
    <text evidence="1">The sequence shown here is derived from an EMBL/GenBank/DDBJ whole genome shotgun (WGS) entry which is preliminary data.</text>
</comment>
<organism evidence="1 2">
    <name type="scientific">Microbacterium capsulatum</name>
    <dbReference type="NCBI Taxonomy" id="3041921"/>
    <lineage>
        <taxon>Bacteria</taxon>
        <taxon>Bacillati</taxon>
        <taxon>Actinomycetota</taxon>
        <taxon>Actinomycetes</taxon>
        <taxon>Micrococcales</taxon>
        <taxon>Microbacteriaceae</taxon>
        <taxon>Microbacterium</taxon>
    </lineage>
</organism>
<dbReference type="Proteomes" id="UP001230289">
    <property type="component" value="Unassembled WGS sequence"/>
</dbReference>
<name>A0ABU0XGG3_9MICO</name>